<name>A0ACA9M6Y7_9GLOM</name>
<feature type="non-terminal residue" evidence="1">
    <location>
        <position position="200"/>
    </location>
</feature>
<protein>
    <submittedName>
        <fullName evidence="1">7913_t:CDS:1</fullName>
    </submittedName>
</protein>
<evidence type="ECO:0000313" key="1">
    <source>
        <dbReference type="EMBL" id="CAG8573486.1"/>
    </source>
</evidence>
<dbReference type="EMBL" id="CAJVPW010006818">
    <property type="protein sequence ID" value="CAG8573486.1"/>
    <property type="molecule type" value="Genomic_DNA"/>
</dbReference>
<reference evidence="1" key="1">
    <citation type="submission" date="2021-06" db="EMBL/GenBank/DDBJ databases">
        <authorList>
            <person name="Kallberg Y."/>
            <person name="Tangrot J."/>
            <person name="Rosling A."/>
        </authorList>
    </citation>
    <scope>NUCLEOTIDE SEQUENCE</scope>
    <source>
        <strain evidence="1">28 12/20/2015</strain>
    </source>
</reference>
<organism evidence="1 2">
    <name type="scientific">Cetraspora pellucida</name>
    <dbReference type="NCBI Taxonomy" id="1433469"/>
    <lineage>
        <taxon>Eukaryota</taxon>
        <taxon>Fungi</taxon>
        <taxon>Fungi incertae sedis</taxon>
        <taxon>Mucoromycota</taxon>
        <taxon>Glomeromycotina</taxon>
        <taxon>Glomeromycetes</taxon>
        <taxon>Diversisporales</taxon>
        <taxon>Gigasporaceae</taxon>
        <taxon>Cetraspora</taxon>
    </lineage>
</organism>
<keyword evidence="2" id="KW-1185">Reference proteome</keyword>
<proteinExistence type="predicted"/>
<evidence type="ECO:0000313" key="2">
    <source>
        <dbReference type="Proteomes" id="UP000789366"/>
    </source>
</evidence>
<gene>
    <name evidence="1" type="ORF">SPELUC_LOCUS6084</name>
</gene>
<sequence>MLNKDNNSNSNKDNPEIHSSTGFTKRNTTIEKSTVQSALINFFGVLGLLSEQPKGNKKNEKMNFENNRMEAIPKYIPVNKGYCAFFQKFSNWQSMTNHLVSSFDPIIESFNADDINFLINNKDIHSGDKSSIERRNQYKADEFKFTENRIVIDSLGSVQNDELNNIIVCPDLKEEPVFSDEKPIVSTILLCVLLWYQSFK</sequence>
<accession>A0ACA9M6Y7</accession>
<comment type="caution">
    <text evidence="1">The sequence shown here is derived from an EMBL/GenBank/DDBJ whole genome shotgun (WGS) entry which is preliminary data.</text>
</comment>
<dbReference type="Proteomes" id="UP000789366">
    <property type="component" value="Unassembled WGS sequence"/>
</dbReference>